<dbReference type="InterPro" id="IPR035093">
    <property type="entry name" value="RelE/ParE_toxin_dom_sf"/>
</dbReference>
<sequence>MANYVLSPEAARSIAEIDTYTAKQSGPKQAIRYLESLLDRLEFVSENPQRGMHRPELNIDWFSYFVGSHTIYYG</sequence>
<dbReference type="RefSeq" id="WP_170131955.1">
    <property type="nucleotide sequence ID" value="NZ_QNRT01000001.1"/>
</dbReference>
<keyword evidence="1" id="KW-1277">Toxin-antitoxin system</keyword>
<name>A0A395JNI1_9GAMM</name>
<organism evidence="2 3">
    <name type="scientific">Arenicella xantha</name>
    <dbReference type="NCBI Taxonomy" id="644221"/>
    <lineage>
        <taxon>Bacteria</taxon>
        <taxon>Pseudomonadati</taxon>
        <taxon>Pseudomonadota</taxon>
        <taxon>Gammaproteobacteria</taxon>
        <taxon>Arenicellales</taxon>
        <taxon>Arenicellaceae</taxon>
        <taxon>Arenicella</taxon>
    </lineage>
</organism>
<dbReference type="EMBL" id="QNRT01000001">
    <property type="protein sequence ID" value="RBP53211.1"/>
    <property type="molecule type" value="Genomic_DNA"/>
</dbReference>
<dbReference type="InParanoid" id="A0A395JNI1"/>
<evidence type="ECO:0000313" key="2">
    <source>
        <dbReference type="EMBL" id="RBP53211.1"/>
    </source>
</evidence>
<evidence type="ECO:0000313" key="3">
    <source>
        <dbReference type="Proteomes" id="UP000253083"/>
    </source>
</evidence>
<proteinExistence type="predicted"/>
<dbReference type="Proteomes" id="UP000253083">
    <property type="component" value="Unassembled WGS sequence"/>
</dbReference>
<dbReference type="Pfam" id="PF05016">
    <property type="entry name" value="ParE_toxin"/>
    <property type="match status" value="1"/>
</dbReference>
<protein>
    <submittedName>
        <fullName evidence="2">Plasmid stabilization system protein ParE</fullName>
    </submittedName>
</protein>
<keyword evidence="3" id="KW-1185">Reference proteome</keyword>
<evidence type="ECO:0000256" key="1">
    <source>
        <dbReference type="ARBA" id="ARBA00022649"/>
    </source>
</evidence>
<gene>
    <name evidence="2" type="ORF">DFR28_101596</name>
</gene>
<dbReference type="AlphaFoldDB" id="A0A395JNI1"/>
<reference evidence="2 3" key="1">
    <citation type="submission" date="2018-06" db="EMBL/GenBank/DDBJ databases">
        <title>Genomic Encyclopedia of Type Strains, Phase IV (KMG-IV): sequencing the most valuable type-strain genomes for metagenomic binning, comparative biology and taxonomic classification.</title>
        <authorList>
            <person name="Goeker M."/>
        </authorList>
    </citation>
    <scope>NUCLEOTIDE SEQUENCE [LARGE SCALE GENOMIC DNA]</scope>
    <source>
        <strain evidence="2 3">DSM 24032</strain>
    </source>
</reference>
<comment type="caution">
    <text evidence="2">The sequence shown here is derived from an EMBL/GenBank/DDBJ whole genome shotgun (WGS) entry which is preliminary data.</text>
</comment>
<accession>A0A395JNI1</accession>
<dbReference type="Gene3D" id="3.30.2310.20">
    <property type="entry name" value="RelE-like"/>
    <property type="match status" value="1"/>
</dbReference>
<dbReference type="InterPro" id="IPR007712">
    <property type="entry name" value="RelE/ParE_toxin"/>
</dbReference>